<evidence type="ECO:0000313" key="1">
    <source>
        <dbReference type="EMBL" id="SFE19155.1"/>
    </source>
</evidence>
<organism evidence="1 2">
    <name type="scientific">Thermophagus xiamenensis</name>
    <dbReference type="NCBI Taxonomy" id="385682"/>
    <lineage>
        <taxon>Bacteria</taxon>
        <taxon>Pseudomonadati</taxon>
        <taxon>Bacteroidota</taxon>
        <taxon>Bacteroidia</taxon>
        <taxon>Marinilabiliales</taxon>
        <taxon>Marinilabiliaceae</taxon>
        <taxon>Thermophagus</taxon>
    </lineage>
</organism>
<evidence type="ECO:0000313" key="2">
    <source>
        <dbReference type="Proteomes" id="UP000181976"/>
    </source>
</evidence>
<proteinExistence type="predicted"/>
<dbReference type="Proteomes" id="UP000181976">
    <property type="component" value="Unassembled WGS sequence"/>
</dbReference>
<protein>
    <recommendedName>
        <fullName evidence="3">DUF4276 family protein</fullName>
    </recommendedName>
</protein>
<accession>A0A1I1YHU9</accession>
<name>A0A1I1YHU9_9BACT</name>
<gene>
    <name evidence="1" type="ORF">SAMN05444380_1089</name>
</gene>
<keyword evidence="2" id="KW-1185">Reference proteome</keyword>
<dbReference type="AlphaFoldDB" id="A0A1I1YHU9"/>
<dbReference type="EMBL" id="FONA01000008">
    <property type="protein sequence ID" value="SFE19155.1"/>
    <property type="molecule type" value="Genomic_DNA"/>
</dbReference>
<evidence type="ECO:0008006" key="3">
    <source>
        <dbReference type="Google" id="ProtNLM"/>
    </source>
</evidence>
<reference evidence="1 2" key="1">
    <citation type="submission" date="2016-10" db="EMBL/GenBank/DDBJ databases">
        <authorList>
            <person name="de Groot N.N."/>
        </authorList>
    </citation>
    <scope>NUCLEOTIDE SEQUENCE [LARGE SCALE GENOMIC DNA]</scope>
    <source>
        <strain evidence="1 2">DSM 19012</strain>
    </source>
</reference>
<dbReference type="InParanoid" id="A0A1I1YHU9"/>
<dbReference type="eggNOG" id="ENOG50330P1">
    <property type="taxonomic scope" value="Bacteria"/>
</dbReference>
<sequence length="202" mass="23631">MKMSDLLYVTLIYEDDLSGAVMSQLLKKFPDKYRVHETYPGNGFGYLKTNIRGFNQASVVNPHFMLADLDNYGCPLELIDDWINFELNPNFIFRIAVREVEAWLLADRKGLARFFKISVDRIPRDPDGLPDPKSTLIQLAKHSRRRDIREEIVPININAKIGPNYNGRLTEFVFNLWNIEFAMSQSDSLRRAYERLRDFQPR</sequence>